<feature type="non-terminal residue" evidence="1">
    <location>
        <position position="1"/>
    </location>
</feature>
<organism evidence="1 2">
    <name type="scientific">Pristionchus mayeri</name>
    <dbReference type="NCBI Taxonomy" id="1317129"/>
    <lineage>
        <taxon>Eukaryota</taxon>
        <taxon>Metazoa</taxon>
        <taxon>Ecdysozoa</taxon>
        <taxon>Nematoda</taxon>
        <taxon>Chromadorea</taxon>
        <taxon>Rhabditida</taxon>
        <taxon>Rhabditina</taxon>
        <taxon>Diplogasteromorpha</taxon>
        <taxon>Diplogasteroidea</taxon>
        <taxon>Neodiplogasteridae</taxon>
        <taxon>Pristionchus</taxon>
    </lineage>
</organism>
<name>A0AAN5C7S2_9BILA</name>
<comment type="caution">
    <text evidence="1">The sequence shown here is derived from an EMBL/GenBank/DDBJ whole genome shotgun (WGS) entry which is preliminary data.</text>
</comment>
<keyword evidence="2" id="KW-1185">Reference proteome</keyword>
<protein>
    <submittedName>
        <fullName evidence="1">Uncharacterized protein</fullName>
    </submittedName>
</protein>
<accession>A0AAN5C7S2</accession>
<feature type="non-terminal residue" evidence="1">
    <location>
        <position position="138"/>
    </location>
</feature>
<reference evidence="2" key="1">
    <citation type="submission" date="2022-10" db="EMBL/GenBank/DDBJ databases">
        <title>Genome assembly of Pristionchus species.</title>
        <authorList>
            <person name="Yoshida K."/>
            <person name="Sommer R.J."/>
        </authorList>
    </citation>
    <scope>NUCLEOTIDE SEQUENCE [LARGE SCALE GENOMIC DNA]</scope>
    <source>
        <strain evidence="2">RS5460</strain>
    </source>
</reference>
<gene>
    <name evidence="1" type="ORF">PMAYCL1PPCAC_04145</name>
</gene>
<dbReference type="EMBL" id="BTRK01000001">
    <property type="protein sequence ID" value="GMR33950.1"/>
    <property type="molecule type" value="Genomic_DNA"/>
</dbReference>
<evidence type="ECO:0000313" key="1">
    <source>
        <dbReference type="EMBL" id="GMR33950.1"/>
    </source>
</evidence>
<dbReference type="AlphaFoldDB" id="A0AAN5C7S2"/>
<dbReference type="Proteomes" id="UP001328107">
    <property type="component" value="Unassembled WGS sequence"/>
</dbReference>
<evidence type="ECO:0000313" key="2">
    <source>
        <dbReference type="Proteomes" id="UP001328107"/>
    </source>
</evidence>
<sequence>SSIELTHLYLVRGHQSADLIQASGRRQILGLLDHLLRVDDDVARAIVHLKDADESIGQLEHVVAQRDDDELRVLRTILDVVADDGDVSEVERRIDLVHHVQRSGPESMKSEDEGERGERFLASRQILDLLPRLLRRAH</sequence>
<proteinExistence type="predicted"/>